<feature type="DNA-binding region" description="H-T-H motif" evidence="2">
    <location>
        <begin position="28"/>
        <end position="47"/>
    </location>
</feature>
<dbReference type="InterPro" id="IPR050109">
    <property type="entry name" value="HTH-type_TetR-like_transc_reg"/>
</dbReference>
<evidence type="ECO:0000256" key="2">
    <source>
        <dbReference type="PROSITE-ProRule" id="PRU00335"/>
    </source>
</evidence>
<dbReference type="RefSeq" id="WP_344018182.1">
    <property type="nucleotide sequence ID" value="NZ_BAAAJK010000003.1"/>
</dbReference>
<evidence type="ECO:0000256" key="1">
    <source>
        <dbReference type="ARBA" id="ARBA00023125"/>
    </source>
</evidence>
<keyword evidence="5" id="KW-1185">Reference proteome</keyword>
<proteinExistence type="predicted"/>
<organism evidence="4 5">
    <name type="scientific">Pseudonocardia kongjuensis</name>
    <dbReference type="NCBI Taxonomy" id="102227"/>
    <lineage>
        <taxon>Bacteria</taxon>
        <taxon>Bacillati</taxon>
        <taxon>Actinomycetota</taxon>
        <taxon>Actinomycetes</taxon>
        <taxon>Pseudonocardiales</taxon>
        <taxon>Pseudonocardiaceae</taxon>
        <taxon>Pseudonocardia</taxon>
    </lineage>
</organism>
<dbReference type="EMBL" id="BAAAJK010000003">
    <property type="protein sequence ID" value="GAA1381460.1"/>
    <property type="molecule type" value="Genomic_DNA"/>
</dbReference>
<keyword evidence="1 2" id="KW-0238">DNA-binding</keyword>
<evidence type="ECO:0000313" key="5">
    <source>
        <dbReference type="Proteomes" id="UP001501414"/>
    </source>
</evidence>
<dbReference type="SUPFAM" id="SSF46689">
    <property type="entry name" value="Homeodomain-like"/>
    <property type="match status" value="1"/>
</dbReference>
<sequence>MTGAGPARDRLLQTVVEQLAGQGIADRSLRALATATGTSHRMLIYHFGSREGLLTEVVAAVEAGQQAALAALTADPAAGPREVVDRFWVTVSAGARRYGPLFFELSAQAMQGRAHAARLRETLVAPWIAPLGALLERGGLAPAAARTRARLVIGAARGLLHDALVTGEFTEADAAMADLTALALPP</sequence>
<dbReference type="InterPro" id="IPR001647">
    <property type="entry name" value="HTH_TetR"/>
</dbReference>
<dbReference type="Proteomes" id="UP001501414">
    <property type="component" value="Unassembled WGS sequence"/>
</dbReference>
<feature type="domain" description="HTH tetR-type" evidence="3">
    <location>
        <begin position="5"/>
        <end position="65"/>
    </location>
</feature>
<dbReference type="Gene3D" id="1.10.357.10">
    <property type="entry name" value="Tetracycline Repressor, domain 2"/>
    <property type="match status" value="1"/>
</dbReference>
<evidence type="ECO:0000259" key="3">
    <source>
        <dbReference type="PROSITE" id="PS50977"/>
    </source>
</evidence>
<dbReference type="PROSITE" id="PS50977">
    <property type="entry name" value="HTH_TETR_2"/>
    <property type="match status" value="1"/>
</dbReference>
<reference evidence="4 5" key="1">
    <citation type="journal article" date="2019" name="Int. J. Syst. Evol. Microbiol.">
        <title>The Global Catalogue of Microorganisms (GCM) 10K type strain sequencing project: providing services to taxonomists for standard genome sequencing and annotation.</title>
        <authorList>
            <consortium name="The Broad Institute Genomics Platform"/>
            <consortium name="The Broad Institute Genome Sequencing Center for Infectious Disease"/>
            <person name="Wu L."/>
            <person name="Ma J."/>
        </authorList>
    </citation>
    <scope>NUCLEOTIDE SEQUENCE [LARGE SCALE GENOMIC DNA]</scope>
    <source>
        <strain evidence="4 5">JCM 11896</strain>
    </source>
</reference>
<dbReference type="Pfam" id="PF00440">
    <property type="entry name" value="TetR_N"/>
    <property type="match status" value="1"/>
</dbReference>
<name>A0ABN1XND2_9PSEU</name>
<dbReference type="PANTHER" id="PTHR30055:SF146">
    <property type="entry name" value="HTH-TYPE TRANSCRIPTIONAL DUAL REGULATOR CECR"/>
    <property type="match status" value="1"/>
</dbReference>
<gene>
    <name evidence="4" type="ORF">GCM10009613_07400</name>
</gene>
<accession>A0ABN1XND2</accession>
<comment type="caution">
    <text evidence="4">The sequence shown here is derived from an EMBL/GenBank/DDBJ whole genome shotgun (WGS) entry which is preliminary data.</text>
</comment>
<protein>
    <submittedName>
        <fullName evidence="4">TetR/AcrR family transcriptional regulator</fullName>
    </submittedName>
</protein>
<evidence type="ECO:0000313" key="4">
    <source>
        <dbReference type="EMBL" id="GAA1381460.1"/>
    </source>
</evidence>
<dbReference type="InterPro" id="IPR009057">
    <property type="entry name" value="Homeodomain-like_sf"/>
</dbReference>
<dbReference type="PANTHER" id="PTHR30055">
    <property type="entry name" value="HTH-TYPE TRANSCRIPTIONAL REGULATOR RUTR"/>
    <property type="match status" value="1"/>
</dbReference>